<keyword evidence="2" id="KW-1185">Reference proteome</keyword>
<dbReference type="AlphaFoldDB" id="A0A0R0B9W3"/>
<organism evidence="1 2">
    <name type="scientific">Stenotrophomonas beteli</name>
    <dbReference type="NCBI Taxonomy" id="3384461"/>
    <lineage>
        <taxon>Bacteria</taxon>
        <taxon>Pseudomonadati</taxon>
        <taxon>Pseudomonadota</taxon>
        <taxon>Gammaproteobacteria</taxon>
        <taxon>Lysobacterales</taxon>
        <taxon>Lysobacteraceae</taxon>
        <taxon>Stenotrophomonas</taxon>
        <taxon>Stenotrophomonas maltophilia group</taxon>
    </lineage>
</organism>
<reference evidence="1 2" key="1">
    <citation type="journal article" date="2016" name="Front. Microbiol.">
        <title>Genome Sequence of Type Strains of Genus Stenotrophomonas.</title>
        <authorList>
            <person name="Patil P.P."/>
            <person name="Midha S."/>
            <person name="Kumar S."/>
            <person name="Patil P.B."/>
        </authorList>
    </citation>
    <scope>NUCLEOTIDE SEQUENCE [LARGE SCALE GENOMIC DNA]</scope>
    <source>
        <strain evidence="1 2">LMG 978</strain>
    </source>
</reference>
<sequence length="116" mass="13115">MEFYGFDREAALNHCDSLELGLGRELDRVRAWNRLRPEHVIELLDTAVPAARQDARNIAAQISRGSWRIHMDAPVVGKPQLVSNVRELQITAGGRDYRLKISEGVRLQLEEIVQAA</sequence>
<dbReference type="RefSeq" id="WP_008268344.1">
    <property type="nucleotide sequence ID" value="NZ_CP029773.1"/>
</dbReference>
<accession>A0A0R0B9W3</accession>
<name>A0A0R0B9W3_9GAMM</name>
<gene>
    <name evidence="1" type="ORF">ARC23_11145</name>
</gene>
<evidence type="ECO:0000313" key="1">
    <source>
        <dbReference type="EMBL" id="KRG50794.1"/>
    </source>
</evidence>
<dbReference type="OrthoDB" id="6006342at2"/>
<protein>
    <submittedName>
        <fullName evidence="1">Uncharacterized protein</fullName>
    </submittedName>
</protein>
<proteinExistence type="predicted"/>
<dbReference type="EMBL" id="LLXV01000031">
    <property type="protein sequence ID" value="KRG50794.1"/>
    <property type="molecule type" value="Genomic_DNA"/>
</dbReference>
<evidence type="ECO:0000313" key="2">
    <source>
        <dbReference type="Proteomes" id="UP000051757"/>
    </source>
</evidence>
<comment type="caution">
    <text evidence="1">The sequence shown here is derived from an EMBL/GenBank/DDBJ whole genome shotgun (WGS) entry which is preliminary data.</text>
</comment>
<dbReference type="Proteomes" id="UP000051757">
    <property type="component" value="Unassembled WGS sequence"/>
</dbReference>